<proteinExistence type="predicted"/>
<reference evidence="1 2" key="1">
    <citation type="submission" date="2021-06" db="EMBL/GenBank/DDBJ databases">
        <authorList>
            <person name="Kallberg Y."/>
            <person name="Tangrot J."/>
            <person name="Rosling A."/>
        </authorList>
    </citation>
    <scope>NUCLEOTIDE SEQUENCE [LARGE SCALE GENOMIC DNA]</scope>
    <source>
        <strain evidence="1 2">120-4 pot B 10/14</strain>
    </source>
</reference>
<accession>A0ABN7X1Q9</accession>
<evidence type="ECO:0000313" key="2">
    <source>
        <dbReference type="Proteomes" id="UP000789901"/>
    </source>
</evidence>
<keyword evidence="2" id="KW-1185">Reference proteome</keyword>
<evidence type="ECO:0000313" key="1">
    <source>
        <dbReference type="EMBL" id="CAG8845570.1"/>
    </source>
</evidence>
<comment type="caution">
    <text evidence="1">The sequence shown here is derived from an EMBL/GenBank/DDBJ whole genome shotgun (WGS) entry which is preliminary data.</text>
</comment>
<dbReference type="Proteomes" id="UP000789901">
    <property type="component" value="Unassembled WGS sequence"/>
</dbReference>
<name>A0ABN7X1Q9_GIGMA</name>
<dbReference type="EMBL" id="CAJVQB010080094">
    <property type="protein sequence ID" value="CAG8845570.1"/>
    <property type="molecule type" value="Genomic_DNA"/>
</dbReference>
<feature type="non-terminal residue" evidence="1">
    <location>
        <position position="90"/>
    </location>
</feature>
<gene>
    <name evidence="1" type="ORF">GMARGA_LOCUS37713</name>
</gene>
<organism evidence="1 2">
    <name type="scientific">Gigaspora margarita</name>
    <dbReference type="NCBI Taxonomy" id="4874"/>
    <lineage>
        <taxon>Eukaryota</taxon>
        <taxon>Fungi</taxon>
        <taxon>Fungi incertae sedis</taxon>
        <taxon>Mucoromycota</taxon>
        <taxon>Glomeromycotina</taxon>
        <taxon>Glomeromycetes</taxon>
        <taxon>Diversisporales</taxon>
        <taxon>Gigasporaceae</taxon>
        <taxon>Gigaspora</taxon>
    </lineage>
</organism>
<sequence>MPNIDGLSTNGAILTTIKATYGDSGPPVFRFERYPKVLIAGIILGGNVNDGQRKPVNQFTIIHLIGHDPCRSDPEMISHVIIKKFLIFEN</sequence>
<protein>
    <submittedName>
        <fullName evidence="1">31842_t:CDS:1</fullName>
    </submittedName>
</protein>